<accession>A0A8S1DM85</accession>
<evidence type="ECO:0000313" key="4">
    <source>
        <dbReference type="Proteomes" id="UP000494165"/>
    </source>
</evidence>
<feature type="chain" id="PRO_5035943031" description="EB domain-containing protein" evidence="2">
    <location>
        <begin position="19"/>
        <end position="202"/>
    </location>
</feature>
<dbReference type="OrthoDB" id="8111661at2759"/>
<proteinExistence type="predicted"/>
<comment type="caution">
    <text evidence="3">The sequence shown here is derived from an EMBL/GenBank/DDBJ whole genome shotgun (WGS) entry which is preliminary data.</text>
</comment>
<keyword evidence="4" id="KW-1185">Reference proteome</keyword>
<evidence type="ECO:0000256" key="2">
    <source>
        <dbReference type="SAM" id="SignalP"/>
    </source>
</evidence>
<name>A0A8S1DM85_9INSE</name>
<evidence type="ECO:0000313" key="3">
    <source>
        <dbReference type="EMBL" id="CAB3382155.1"/>
    </source>
</evidence>
<sequence>MACKGALLLALALTLVSGQELGFDCDPQRPCLALNEFCDNGFCKCLPGFVRNEKHCFPARSYGESCFFDMQCSMFPMVCSEQKSGFGRRCQCHKFFRWDAEARECRHAENLAAMVSKLEQKFDFESKIDSQANSLFPGLVAAGVMVLVIGFIMAAACAVYVCYWGSWKPCCRRERQEFECHASEFERLEVKSEEKAGAKEDV</sequence>
<evidence type="ECO:0008006" key="5">
    <source>
        <dbReference type="Google" id="ProtNLM"/>
    </source>
</evidence>
<dbReference type="EMBL" id="CADEPI010000258">
    <property type="protein sequence ID" value="CAB3382155.1"/>
    <property type="molecule type" value="Genomic_DNA"/>
</dbReference>
<dbReference type="Proteomes" id="UP000494165">
    <property type="component" value="Unassembled WGS sequence"/>
</dbReference>
<keyword evidence="1" id="KW-1133">Transmembrane helix</keyword>
<reference evidence="3 4" key="1">
    <citation type="submission" date="2020-04" db="EMBL/GenBank/DDBJ databases">
        <authorList>
            <person name="Alioto T."/>
            <person name="Alioto T."/>
            <person name="Gomez Garrido J."/>
        </authorList>
    </citation>
    <scope>NUCLEOTIDE SEQUENCE [LARGE SCALE GENOMIC DNA]</scope>
</reference>
<dbReference type="AlphaFoldDB" id="A0A8S1DM85"/>
<evidence type="ECO:0000256" key="1">
    <source>
        <dbReference type="SAM" id="Phobius"/>
    </source>
</evidence>
<keyword evidence="1" id="KW-0812">Transmembrane</keyword>
<protein>
    <recommendedName>
        <fullName evidence="5">EB domain-containing protein</fullName>
    </recommendedName>
</protein>
<keyword evidence="2" id="KW-0732">Signal</keyword>
<feature type="transmembrane region" description="Helical" evidence="1">
    <location>
        <begin position="135"/>
        <end position="163"/>
    </location>
</feature>
<organism evidence="3 4">
    <name type="scientific">Cloeon dipterum</name>
    <dbReference type="NCBI Taxonomy" id="197152"/>
    <lineage>
        <taxon>Eukaryota</taxon>
        <taxon>Metazoa</taxon>
        <taxon>Ecdysozoa</taxon>
        <taxon>Arthropoda</taxon>
        <taxon>Hexapoda</taxon>
        <taxon>Insecta</taxon>
        <taxon>Pterygota</taxon>
        <taxon>Palaeoptera</taxon>
        <taxon>Ephemeroptera</taxon>
        <taxon>Pisciforma</taxon>
        <taxon>Baetidae</taxon>
        <taxon>Cloeon</taxon>
    </lineage>
</organism>
<keyword evidence="1" id="KW-0472">Membrane</keyword>
<feature type="signal peptide" evidence="2">
    <location>
        <begin position="1"/>
        <end position="18"/>
    </location>
</feature>
<gene>
    <name evidence="3" type="ORF">CLODIP_2_CD09813</name>
</gene>